<keyword evidence="3" id="KW-1185">Reference proteome</keyword>
<dbReference type="Proteomes" id="UP000789375">
    <property type="component" value="Unassembled WGS sequence"/>
</dbReference>
<dbReference type="InterPro" id="IPR031315">
    <property type="entry name" value="LNS2/PITP"/>
</dbReference>
<dbReference type="GO" id="GO:0019432">
    <property type="term" value="P:triglyceride biosynthetic process"/>
    <property type="evidence" value="ECO:0007669"/>
    <property type="project" value="TreeGrafter"/>
</dbReference>
<evidence type="ECO:0000259" key="1">
    <source>
        <dbReference type="SMART" id="SM00775"/>
    </source>
</evidence>
<dbReference type="GO" id="GO:0008195">
    <property type="term" value="F:phosphatidate phosphatase activity"/>
    <property type="evidence" value="ECO:0007669"/>
    <property type="project" value="TreeGrafter"/>
</dbReference>
<feature type="non-terminal residue" evidence="2">
    <location>
        <position position="1"/>
    </location>
</feature>
<reference evidence="2" key="1">
    <citation type="submission" date="2021-06" db="EMBL/GenBank/DDBJ databases">
        <authorList>
            <person name="Kallberg Y."/>
            <person name="Tangrot J."/>
            <person name="Rosling A."/>
        </authorList>
    </citation>
    <scope>NUCLEOTIDE SEQUENCE</scope>
    <source>
        <strain evidence="2">87-6 pot B 2015</strain>
    </source>
</reference>
<dbReference type="SMART" id="SM00775">
    <property type="entry name" value="LNS2"/>
    <property type="match status" value="1"/>
</dbReference>
<accession>A0A9N9ELF5</accession>
<dbReference type="SUPFAM" id="SSF56784">
    <property type="entry name" value="HAD-like"/>
    <property type="match status" value="1"/>
</dbReference>
<organism evidence="2 3">
    <name type="scientific">Funneliformis mosseae</name>
    <name type="common">Endomycorrhizal fungus</name>
    <name type="synonym">Glomus mosseae</name>
    <dbReference type="NCBI Taxonomy" id="27381"/>
    <lineage>
        <taxon>Eukaryota</taxon>
        <taxon>Fungi</taxon>
        <taxon>Fungi incertae sedis</taxon>
        <taxon>Mucoromycota</taxon>
        <taxon>Glomeromycotina</taxon>
        <taxon>Glomeromycetes</taxon>
        <taxon>Glomerales</taxon>
        <taxon>Glomeraceae</taxon>
        <taxon>Funneliformis</taxon>
    </lineage>
</organism>
<dbReference type="EMBL" id="CAJVPP010007047">
    <property type="protein sequence ID" value="CAG8683987.1"/>
    <property type="molecule type" value="Genomic_DNA"/>
</dbReference>
<dbReference type="InterPro" id="IPR013209">
    <property type="entry name" value="LNS2"/>
</dbReference>
<dbReference type="PANTHER" id="PTHR12181">
    <property type="entry name" value="LIPIN"/>
    <property type="match status" value="1"/>
</dbReference>
<evidence type="ECO:0000313" key="3">
    <source>
        <dbReference type="Proteomes" id="UP000789375"/>
    </source>
</evidence>
<sequence>MIRKDWTHSGVAKLYTDIQKNGYQILYLTSKAIRQVRYTRDYLKKVEQDKCQLPDGPVIISPDRLLTAFHSNRITDALSYQSVNIPSSRIFTIDTNGEVKLQL</sequence>
<dbReference type="InterPro" id="IPR026058">
    <property type="entry name" value="LIPIN"/>
</dbReference>
<dbReference type="AlphaFoldDB" id="A0A9N9ELF5"/>
<protein>
    <submittedName>
        <fullName evidence="2">13794_t:CDS:1</fullName>
    </submittedName>
</protein>
<feature type="domain" description="LNS2/PITP" evidence="1">
    <location>
        <begin position="1"/>
        <end position="102"/>
    </location>
</feature>
<dbReference type="PANTHER" id="PTHR12181:SF12">
    <property type="entry name" value="PHOSPHATIDATE PHOSPHATASE"/>
    <property type="match status" value="1"/>
</dbReference>
<dbReference type="GO" id="GO:0005634">
    <property type="term" value="C:nucleus"/>
    <property type="evidence" value="ECO:0007669"/>
    <property type="project" value="TreeGrafter"/>
</dbReference>
<gene>
    <name evidence="2" type="ORF">FMOSSE_LOCUS13039</name>
</gene>
<evidence type="ECO:0000313" key="2">
    <source>
        <dbReference type="EMBL" id="CAG8683987.1"/>
    </source>
</evidence>
<dbReference type="GO" id="GO:0009062">
    <property type="term" value="P:fatty acid catabolic process"/>
    <property type="evidence" value="ECO:0007669"/>
    <property type="project" value="TreeGrafter"/>
</dbReference>
<proteinExistence type="predicted"/>
<dbReference type="Pfam" id="PF08235">
    <property type="entry name" value="LNS2"/>
    <property type="match status" value="1"/>
</dbReference>
<comment type="caution">
    <text evidence="2">The sequence shown here is derived from an EMBL/GenBank/DDBJ whole genome shotgun (WGS) entry which is preliminary data.</text>
</comment>
<name>A0A9N9ELF5_FUNMO</name>
<dbReference type="InterPro" id="IPR036412">
    <property type="entry name" value="HAD-like_sf"/>
</dbReference>